<proteinExistence type="predicted"/>
<reference evidence="1" key="2">
    <citation type="submission" date="2021-09" db="EMBL/GenBank/DDBJ databases">
        <authorList>
            <person name="Jia N."/>
            <person name="Wang J."/>
            <person name="Shi W."/>
            <person name="Du L."/>
            <person name="Sun Y."/>
            <person name="Zhan W."/>
            <person name="Jiang J."/>
            <person name="Wang Q."/>
            <person name="Zhang B."/>
            <person name="Ji P."/>
            <person name="Sakyi L.B."/>
            <person name="Cui X."/>
            <person name="Yuan T."/>
            <person name="Jiang B."/>
            <person name="Yang W."/>
            <person name="Lam T.T.-Y."/>
            <person name="Chang Q."/>
            <person name="Ding S."/>
            <person name="Wang X."/>
            <person name="Zhu J."/>
            <person name="Ruan X."/>
            <person name="Zhao L."/>
            <person name="Wei J."/>
            <person name="Que T."/>
            <person name="Du C."/>
            <person name="Cheng J."/>
            <person name="Dai P."/>
            <person name="Han X."/>
            <person name="Huang E."/>
            <person name="Gao Y."/>
            <person name="Liu J."/>
            <person name="Shao H."/>
            <person name="Ye R."/>
            <person name="Li L."/>
            <person name="Wei W."/>
            <person name="Wang X."/>
            <person name="Wang C."/>
            <person name="Huo Q."/>
            <person name="Li W."/>
            <person name="Guo W."/>
            <person name="Chen H."/>
            <person name="Chen S."/>
            <person name="Zhou L."/>
            <person name="Zhou L."/>
            <person name="Ni X."/>
            <person name="Tian J."/>
            <person name="Zhou Y."/>
            <person name="Sheng Y."/>
            <person name="Liu T."/>
            <person name="Pan Y."/>
            <person name="Xia L."/>
            <person name="Li J."/>
            <person name="Zhao F."/>
            <person name="Cao W."/>
        </authorList>
    </citation>
    <scope>NUCLEOTIDE SEQUENCE</scope>
    <source>
        <strain evidence="1">Rsan-2018</strain>
        <tissue evidence="1">Larvae</tissue>
    </source>
</reference>
<dbReference type="VEuPathDB" id="VectorBase:RSAN_037367"/>
<gene>
    <name evidence="1" type="ORF">HPB52_005387</name>
</gene>
<organism evidence="1 2">
    <name type="scientific">Rhipicephalus sanguineus</name>
    <name type="common">Brown dog tick</name>
    <name type="synonym">Ixodes sanguineus</name>
    <dbReference type="NCBI Taxonomy" id="34632"/>
    <lineage>
        <taxon>Eukaryota</taxon>
        <taxon>Metazoa</taxon>
        <taxon>Ecdysozoa</taxon>
        <taxon>Arthropoda</taxon>
        <taxon>Chelicerata</taxon>
        <taxon>Arachnida</taxon>
        <taxon>Acari</taxon>
        <taxon>Parasitiformes</taxon>
        <taxon>Ixodida</taxon>
        <taxon>Ixodoidea</taxon>
        <taxon>Ixodidae</taxon>
        <taxon>Rhipicephalinae</taxon>
        <taxon>Rhipicephalus</taxon>
        <taxon>Rhipicephalus</taxon>
    </lineage>
</organism>
<keyword evidence="2" id="KW-1185">Reference proteome</keyword>
<name>A0A9D4QHE2_RHISA</name>
<comment type="caution">
    <text evidence="1">The sequence shown here is derived from an EMBL/GenBank/DDBJ whole genome shotgun (WGS) entry which is preliminary data.</text>
</comment>
<dbReference type="EMBL" id="JABSTV010001245">
    <property type="protein sequence ID" value="KAH7982491.1"/>
    <property type="molecule type" value="Genomic_DNA"/>
</dbReference>
<evidence type="ECO:0008006" key="3">
    <source>
        <dbReference type="Google" id="ProtNLM"/>
    </source>
</evidence>
<evidence type="ECO:0000313" key="1">
    <source>
        <dbReference type="EMBL" id="KAH7982491.1"/>
    </source>
</evidence>
<reference evidence="1" key="1">
    <citation type="journal article" date="2020" name="Cell">
        <title>Large-Scale Comparative Analyses of Tick Genomes Elucidate Their Genetic Diversity and Vector Capacities.</title>
        <authorList>
            <consortium name="Tick Genome and Microbiome Consortium (TIGMIC)"/>
            <person name="Jia N."/>
            <person name="Wang J."/>
            <person name="Shi W."/>
            <person name="Du L."/>
            <person name="Sun Y."/>
            <person name="Zhan W."/>
            <person name="Jiang J.F."/>
            <person name="Wang Q."/>
            <person name="Zhang B."/>
            <person name="Ji P."/>
            <person name="Bell-Sakyi L."/>
            <person name="Cui X.M."/>
            <person name="Yuan T.T."/>
            <person name="Jiang B.G."/>
            <person name="Yang W.F."/>
            <person name="Lam T.T."/>
            <person name="Chang Q.C."/>
            <person name="Ding S.J."/>
            <person name="Wang X.J."/>
            <person name="Zhu J.G."/>
            <person name="Ruan X.D."/>
            <person name="Zhao L."/>
            <person name="Wei J.T."/>
            <person name="Ye R.Z."/>
            <person name="Que T.C."/>
            <person name="Du C.H."/>
            <person name="Zhou Y.H."/>
            <person name="Cheng J.X."/>
            <person name="Dai P.F."/>
            <person name="Guo W.B."/>
            <person name="Han X.H."/>
            <person name="Huang E.J."/>
            <person name="Li L.F."/>
            <person name="Wei W."/>
            <person name="Gao Y.C."/>
            <person name="Liu J.Z."/>
            <person name="Shao H.Z."/>
            <person name="Wang X."/>
            <person name="Wang C.C."/>
            <person name="Yang T.C."/>
            <person name="Huo Q.B."/>
            <person name="Li W."/>
            <person name="Chen H.Y."/>
            <person name="Chen S.E."/>
            <person name="Zhou L.G."/>
            <person name="Ni X.B."/>
            <person name="Tian J.H."/>
            <person name="Sheng Y."/>
            <person name="Liu T."/>
            <person name="Pan Y.S."/>
            <person name="Xia L.Y."/>
            <person name="Li J."/>
            <person name="Zhao F."/>
            <person name="Cao W.C."/>
        </authorList>
    </citation>
    <scope>NUCLEOTIDE SEQUENCE</scope>
    <source>
        <strain evidence="1">Rsan-2018</strain>
    </source>
</reference>
<dbReference type="Proteomes" id="UP000821837">
    <property type="component" value="Chromosome 1"/>
</dbReference>
<protein>
    <recommendedName>
        <fullName evidence="3">Tick transposon</fullName>
    </recommendedName>
</protein>
<dbReference type="AlphaFoldDB" id="A0A9D4QHE2"/>
<evidence type="ECO:0000313" key="2">
    <source>
        <dbReference type="Proteomes" id="UP000821837"/>
    </source>
</evidence>
<accession>A0A9D4QHE2</accession>
<sequence>MELRPPEPLQLTGNLASNWKSFKQKFDLFLQATASKEHPRTESSKAALLLSVAGDDALDAFNTFQFADEESREDYGTVVRKFEAYYSEGPTTCSGATDVTYFAQVRTIVLSQVTKNIARLLVQLRLPAEHLQSCQPPVVRQPPVALQTCHSRPACYLVMSSLQSSRLKSQQCQLQQRMPAHRIQLREARYSEDFTNDVIVTSRIANTGDVMVTSL</sequence>